<accession>A0A9E7E7V6</accession>
<evidence type="ECO:0000313" key="3">
    <source>
        <dbReference type="Proteomes" id="UP001055439"/>
    </source>
</evidence>
<dbReference type="AlphaFoldDB" id="A0A9E7E7V6"/>
<feature type="region of interest" description="Disordered" evidence="1">
    <location>
        <begin position="159"/>
        <end position="182"/>
    </location>
</feature>
<organism evidence="2 3">
    <name type="scientific">Musa troglodytarum</name>
    <name type="common">fe'i banana</name>
    <dbReference type="NCBI Taxonomy" id="320322"/>
    <lineage>
        <taxon>Eukaryota</taxon>
        <taxon>Viridiplantae</taxon>
        <taxon>Streptophyta</taxon>
        <taxon>Embryophyta</taxon>
        <taxon>Tracheophyta</taxon>
        <taxon>Spermatophyta</taxon>
        <taxon>Magnoliopsida</taxon>
        <taxon>Liliopsida</taxon>
        <taxon>Zingiberales</taxon>
        <taxon>Musaceae</taxon>
        <taxon>Musa</taxon>
    </lineage>
</organism>
<protein>
    <submittedName>
        <fullName evidence="2">Uncharacterized protein</fullName>
    </submittedName>
</protein>
<dbReference type="OrthoDB" id="2020070at2759"/>
<evidence type="ECO:0000313" key="2">
    <source>
        <dbReference type="EMBL" id="URD72115.1"/>
    </source>
</evidence>
<keyword evidence="3" id="KW-1185">Reference proteome</keyword>
<reference evidence="2" key="1">
    <citation type="submission" date="2022-05" db="EMBL/GenBank/DDBJ databases">
        <title>The Musa troglodytarum L. genome provides insights into the mechanism of non-climacteric behaviour and enrichment of carotenoids.</title>
        <authorList>
            <person name="Wang J."/>
        </authorList>
    </citation>
    <scope>NUCLEOTIDE SEQUENCE</scope>
    <source>
        <tissue evidence="2">Leaf</tissue>
    </source>
</reference>
<dbReference type="Proteomes" id="UP001055439">
    <property type="component" value="Chromosome 1"/>
</dbReference>
<sequence length="182" mass="20163">MIPGSGLLPELPNPSYDFAIAKNAELLFVKSSPSSLKTWNDDYIHKVAAECKSLIGTDSPEMEHKNFAYLAMRGLDENAGARLWRLDDSDIGVKLGYGSLNDSESKLNMVFWDQEMALTSVQRELDRSGLQCILGETNNMNQAMDNRVHIKDPSIGGGRTLSSEVVDNTDMNSSSLPRRFMS</sequence>
<proteinExistence type="predicted"/>
<name>A0A9E7E7V6_9LILI</name>
<gene>
    <name evidence="2" type="ORF">MUK42_35779</name>
</gene>
<feature type="compositionally biased region" description="Polar residues" evidence="1">
    <location>
        <begin position="160"/>
        <end position="176"/>
    </location>
</feature>
<dbReference type="EMBL" id="CP097502">
    <property type="protein sequence ID" value="URD72115.1"/>
    <property type="molecule type" value="Genomic_DNA"/>
</dbReference>
<evidence type="ECO:0000256" key="1">
    <source>
        <dbReference type="SAM" id="MobiDB-lite"/>
    </source>
</evidence>